<dbReference type="Proteomes" id="UP000675047">
    <property type="component" value="Unassembled WGS sequence"/>
</dbReference>
<keyword evidence="1" id="KW-0812">Transmembrane</keyword>
<reference evidence="2 3" key="1">
    <citation type="submission" date="2021-03" db="EMBL/GenBank/DDBJ databases">
        <title>Flavobacterium Flabelliformis Sp. Nov. And Flavobacterium Geliluteum Sp. Nov., Two Novel Multidrug Resistant Psychrophilic Species Isolated From Antarctica.</title>
        <authorList>
            <person name="Kralova S."/>
            <person name="Busse H.J."/>
            <person name="Bezdicek M."/>
            <person name="Nykrynova M."/>
            <person name="Kroupova E."/>
            <person name="Krsek D."/>
            <person name="Sedlacek I."/>
        </authorList>
    </citation>
    <scope>NUCLEOTIDE SEQUENCE [LARGE SCALE GENOMIC DNA]</scope>
    <source>
        <strain evidence="2 3">P7388</strain>
    </source>
</reference>
<evidence type="ECO:0000313" key="3">
    <source>
        <dbReference type="Proteomes" id="UP000675047"/>
    </source>
</evidence>
<evidence type="ECO:0000256" key="1">
    <source>
        <dbReference type="SAM" id="Phobius"/>
    </source>
</evidence>
<keyword evidence="3" id="KW-1185">Reference proteome</keyword>
<dbReference type="EMBL" id="JAGFBV010000031">
    <property type="protein sequence ID" value="MBP4139681.1"/>
    <property type="molecule type" value="Genomic_DNA"/>
</dbReference>
<gene>
    <name evidence="2" type="ORF">J3495_16520</name>
</gene>
<evidence type="ECO:0000313" key="2">
    <source>
        <dbReference type="EMBL" id="MBP4139681.1"/>
    </source>
</evidence>
<keyword evidence="1" id="KW-0472">Membrane</keyword>
<feature type="transmembrane region" description="Helical" evidence="1">
    <location>
        <begin position="101"/>
        <end position="120"/>
    </location>
</feature>
<protein>
    <submittedName>
        <fullName evidence="2">Uncharacterized protein</fullName>
    </submittedName>
</protein>
<feature type="transmembrane region" description="Helical" evidence="1">
    <location>
        <begin position="65"/>
        <end position="89"/>
    </location>
</feature>
<feature type="transmembrane region" description="Helical" evidence="1">
    <location>
        <begin position="25"/>
        <end position="45"/>
    </location>
</feature>
<comment type="caution">
    <text evidence="2">The sequence shown here is derived from an EMBL/GenBank/DDBJ whole genome shotgun (WGS) entry which is preliminary data.</text>
</comment>
<organism evidence="2 3">
    <name type="scientific">Flavobacterium geliluteum</name>
    <dbReference type="NCBI Taxonomy" id="2816120"/>
    <lineage>
        <taxon>Bacteria</taxon>
        <taxon>Pseudomonadati</taxon>
        <taxon>Bacteroidota</taxon>
        <taxon>Flavobacteriia</taxon>
        <taxon>Flavobacteriales</taxon>
        <taxon>Flavobacteriaceae</taxon>
        <taxon>Flavobacterium</taxon>
    </lineage>
</organism>
<dbReference type="AlphaFoldDB" id="A0A940XAJ1"/>
<name>A0A940XAJ1_9FLAO</name>
<accession>A0A940XAJ1</accession>
<proteinExistence type="predicted"/>
<sequence length="155" mass="18187">MTPQSDNNFDQFEKPAIIRRKLLPWWMKTFCWIFMIMGLCGLIALPTSLFINRFHLSFYGFETNVPISITGLIIIAVFLFKGFAAYSLWFEKENAISIGKFDAILGVVLCLISMFVMPFISDDNKYEIRLELLLLILYFRKLSKIEYEWDNLESL</sequence>
<dbReference type="RefSeq" id="WP_210667677.1">
    <property type="nucleotide sequence ID" value="NZ_JAGFBV010000031.1"/>
</dbReference>
<keyword evidence="1" id="KW-1133">Transmembrane helix</keyword>